<feature type="non-terminal residue" evidence="1">
    <location>
        <position position="1"/>
    </location>
</feature>
<accession>A0ACA9NDB3</accession>
<organism evidence="1 2">
    <name type="scientific">Cetraspora pellucida</name>
    <dbReference type="NCBI Taxonomy" id="1433469"/>
    <lineage>
        <taxon>Eukaryota</taxon>
        <taxon>Fungi</taxon>
        <taxon>Fungi incertae sedis</taxon>
        <taxon>Mucoromycota</taxon>
        <taxon>Glomeromycotina</taxon>
        <taxon>Glomeromycetes</taxon>
        <taxon>Diversisporales</taxon>
        <taxon>Gigasporaceae</taxon>
        <taxon>Cetraspora</taxon>
    </lineage>
</organism>
<feature type="non-terminal residue" evidence="1">
    <location>
        <position position="493"/>
    </location>
</feature>
<comment type="caution">
    <text evidence="1">The sequence shown here is derived from an EMBL/GenBank/DDBJ whole genome shotgun (WGS) entry which is preliminary data.</text>
</comment>
<gene>
    <name evidence="1" type="ORF">SPELUC_LOCUS8833</name>
</gene>
<sequence length="493" mass="56592">TVQQQQHQDATDHLQPINFVNTGIGNDTSRGLTVQLSVFHSKDDKNVLTWLLQVDLLFKARRVEDEERLQYVITGLKDAALQWYLNQVQSHRDKTLFEDWTSFASGIKAAFQPPHHQQLLRCQLRDLKQTSSVQEYAFRFRNLLEQIEEMHEADKVIYFTKGLKSATKAEVNYRAPNTLDDAVKLAASFDTAMYSSLKFDRNKAPRYELFEQRKEGKQSKPIKNYIAQGPTPMKINRAEININSGPTRNKKRKTLISELKENYKKKGLCFKYEKRGHMARDCRGSNANSNEANVVSTSPVTNNKLNREALLKVGGRVQEQNALILIDSGALKDFVSSNFVERTNSVKCKVNSQSSTIELADGTRCKTQESIKNVLVEIQTYKDTRNNVEKNNQIVVRKDKHTHKIKAMESDHIRVNPPTLLTKQQFSQKAKAAAELFAIIMLQELNKLNNNIKCQVPKFLRRLVHQYQDLFSKSLSNELPSERTVDHKISLEE</sequence>
<reference evidence="1" key="1">
    <citation type="submission" date="2021-06" db="EMBL/GenBank/DDBJ databases">
        <authorList>
            <person name="Kallberg Y."/>
            <person name="Tangrot J."/>
            <person name="Rosling A."/>
        </authorList>
    </citation>
    <scope>NUCLEOTIDE SEQUENCE</scope>
    <source>
        <strain evidence="1">28 12/20/2015</strain>
    </source>
</reference>
<evidence type="ECO:0000313" key="2">
    <source>
        <dbReference type="Proteomes" id="UP000789366"/>
    </source>
</evidence>
<name>A0ACA9NDB3_9GLOM</name>
<evidence type="ECO:0000313" key="1">
    <source>
        <dbReference type="EMBL" id="CAG8648700.1"/>
    </source>
</evidence>
<keyword evidence="2" id="KW-1185">Reference proteome</keyword>
<proteinExistence type="predicted"/>
<protein>
    <submittedName>
        <fullName evidence="1">6651_t:CDS:1</fullName>
    </submittedName>
</protein>
<dbReference type="EMBL" id="CAJVPW010013832">
    <property type="protein sequence ID" value="CAG8648700.1"/>
    <property type="molecule type" value="Genomic_DNA"/>
</dbReference>
<dbReference type="Proteomes" id="UP000789366">
    <property type="component" value="Unassembled WGS sequence"/>
</dbReference>